<keyword evidence="3" id="KW-1185">Reference proteome</keyword>
<dbReference type="SUPFAM" id="SSF48366">
    <property type="entry name" value="Ras GEF"/>
    <property type="match status" value="1"/>
</dbReference>
<gene>
    <name evidence="2" type="ORF">BJX68DRAFT_81702</name>
</gene>
<evidence type="ECO:0000313" key="2">
    <source>
        <dbReference type="EMBL" id="KAL2860268.1"/>
    </source>
</evidence>
<evidence type="ECO:0000313" key="3">
    <source>
        <dbReference type="Proteomes" id="UP001610444"/>
    </source>
</evidence>
<dbReference type="RefSeq" id="XP_070904959.1">
    <property type="nucleotide sequence ID" value="XM_071049806.1"/>
</dbReference>
<dbReference type="EMBL" id="JBFXLR010000002">
    <property type="protein sequence ID" value="KAL2860268.1"/>
    <property type="molecule type" value="Genomic_DNA"/>
</dbReference>
<accession>A0ABR4L6V4</accession>
<dbReference type="Proteomes" id="UP001610444">
    <property type="component" value="Unassembled WGS sequence"/>
</dbReference>
<dbReference type="GeneID" id="98164970"/>
<reference evidence="2 3" key="1">
    <citation type="submission" date="2024-07" db="EMBL/GenBank/DDBJ databases">
        <title>Section-level genome sequencing and comparative genomics of Aspergillus sections Usti and Cavernicolus.</title>
        <authorList>
            <consortium name="Lawrence Berkeley National Laboratory"/>
            <person name="Nybo J.L."/>
            <person name="Vesth T.C."/>
            <person name="Theobald S."/>
            <person name="Frisvad J.C."/>
            <person name="Larsen T.O."/>
            <person name="Kjaerboelling I."/>
            <person name="Rothschild-Mancinelli K."/>
            <person name="Lyhne E.K."/>
            <person name="Kogle M.E."/>
            <person name="Barry K."/>
            <person name="Clum A."/>
            <person name="Na H."/>
            <person name="Ledsgaard L."/>
            <person name="Lin J."/>
            <person name="Lipzen A."/>
            <person name="Kuo A."/>
            <person name="Riley R."/>
            <person name="Mondo S."/>
            <person name="LaButti K."/>
            <person name="Haridas S."/>
            <person name="Pangalinan J."/>
            <person name="Salamov A.A."/>
            <person name="Simmons B.A."/>
            <person name="Magnuson J.K."/>
            <person name="Chen J."/>
            <person name="Drula E."/>
            <person name="Henrissat B."/>
            <person name="Wiebenga A."/>
            <person name="Lubbers R.J."/>
            <person name="Gomes A.C."/>
            <person name="Macurrencykelacurrency M.R."/>
            <person name="Stajich J."/>
            <person name="Grigoriev I.V."/>
            <person name="Mortensen U.H."/>
            <person name="De vries R.P."/>
            <person name="Baker S.E."/>
            <person name="Andersen M.R."/>
        </authorList>
    </citation>
    <scope>NUCLEOTIDE SEQUENCE [LARGE SCALE GENOMIC DNA]</scope>
    <source>
        <strain evidence="2 3">CBS 756.74</strain>
    </source>
</reference>
<protein>
    <recommendedName>
        <fullName evidence="1">Ras-GEF domain-containing protein</fullName>
    </recommendedName>
</protein>
<sequence length="477" mass="54811">MMAQFSSHLLAGGSAGTTLYYFGQPSYTSPFRSSDERPQFNVQYRWWEDEAPPMLWGFDIEEIRKVIRYALFPDEQLPRMALQSRSEATVEKFLLSLALPQEGPHLVPLPHVQKVEEILYRCKAVTSPLIAWSWLPARNDSNLDSLALANAIDTESHLQFARISFEELVRYALGYPALRVEWFLQQHTVFYAHLLDHFNAFPEERMKYLEVEEHLRSKSPFAHRAVAYALQGAGIQVDIGNTTPGFGFIAAPIQRLFRDLPQDLTSILRVLCVLGIRFERTYLHSREMKWSQPFSIVFFFLEDILNSTSPSDFARTLTTTDEREFAGLIDQGSFDEDLAHRLSMRWEKLSIEVWECCKALPKMIEYIQESLQSLLALRNYHSLTAILSGLHRYSISESAIVRTDNGTTTLATNPVFDPEFQYLIDPAQNYAAYRQQFNSVPGIPFLIPHLSEYRKSGDAVVLQILFQQLKAVLPQRV</sequence>
<dbReference type="Pfam" id="PF00617">
    <property type="entry name" value="RasGEF"/>
    <property type="match status" value="1"/>
</dbReference>
<feature type="domain" description="Ras-GEF" evidence="1">
    <location>
        <begin position="362"/>
        <end position="452"/>
    </location>
</feature>
<dbReference type="Gene3D" id="1.10.840.10">
    <property type="entry name" value="Ras guanine-nucleotide exchange factors catalytic domain"/>
    <property type="match status" value="1"/>
</dbReference>
<proteinExistence type="predicted"/>
<evidence type="ECO:0000259" key="1">
    <source>
        <dbReference type="Pfam" id="PF00617"/>
    </source>
</evidence>
<comment type="caution">
    <text evidence="2">The sequence shown here is derived from an EMBL/GenBank/DDBJ whole genome shotgun (WGS) entry which is preliminary data.</text>
</comment>
<dbReference type="InterPro" id="IPR036964">
    <property type="entry name" value="RASGEF_cat_dom_sf"/>
</dbReference>
<organism evidence="2 3">
    <name type="scientific">Aspergillus pseudodeflectus</name>
    <dbReference type="NCBI Taxonomy" id="176178"/>
    <lineage>
        <taxon>Eukaryota</taxon>
        <taxon>Fungi</taxon>
        <taxon>Dikarya</taxon>
        <taxon>Ascomycota</taxon>
        <taxon>Pezizomycotina</taxon>
        <taxon>Eurotiomycetes</taxon>
        <taxon>Eurotiomycetidae</taxon>
        <taxon>Eurotiales</taxon>
        <taxon>Aspergillaceae</taxon>
        <taxon>Aspergillus</taxon>
        <taxon>Aspergillus subgen. Nidulantes</taxon>
    </lineage>
</organism>
<name>A0ABR4L6V4_9EURO</name>
<dbReference type="InterPro" id="IPR001895">
    <property type="entry name" value="RASGEF_cat_dom"/>
</dbReference>
<dbReference type="InterPro" id="IPR023578">
    <property type="entry name" value="Ras_GEF_dom_sf"/>
</dbReference>